<gene>
    <name evidence="4" type="ORF">B0I36DRAFT_248631</name>
</gene>
<evidence type="ECO:0000313" key="5">
    <source>
        <dbReference type="Proteomes" id="UP000756346"/>
    </source>
</evidence>
<dbReference type="GO" id="GO:0016020">
    <property type="term" value="C:membrane"/>
    <property type="evidence" value="ECO:0007669"/>
    <property type="project" value="InterPro"/>
</dbReference>
<dbReference type="SMART" id="SM00736">
    <property type="entry name" value="CADG"/>
    <property type="match status" value="1"/>
</dbReference>
<reference evidence="4" key="1">
    <citation type="journal article" date="2021" name="Nat. Commun.">
        <title>Genetic determinants of endophytism in the Arabidopsis root mycobiome.</title>
        <authorList>
            <person name="Mesny F."/>
            <person name="Miyauchi S."/>
            <person name="Thiergart T."/>
            <person name="Pickel B."/>
            <person name="Atanasova L."/>
            <person name="Karlsson M."/>
            <person name="Huettel B."/>
            <person name="Barry K.W."/>
            <person name="Haridas S."/>
            <person name="Chen C."/>
            <person name="Bauer D."/>
            <person name="Andreopoulos W."/>
            <person name="Pangilinan J."/>
            <person name="LaButti K."/>
            <person name="Riley R."/>
            <person name="Lipzen A."/>
            <person name="Clum A."/>
            <person name="Drula E."/>
            <person name="Henrissat B."/>
            <person name="Kohler A."/>
            <person name="Grigoriev I.V."/>
            <person name="Martin F.M."/>
            <person name="Hacquard S."/>
        </authorList>
    </citation>
    <scope>NUCLEOTIDE SEQUENCE</scope>
    <source>
        <strain evidence="4">MPI-CAGE-CH-0230</strain>
    </source>
</reference>
<dbReference type="OrthoDB" id="41532at2759"/>
<comment type="caution">
    <text evidence="4">The sequence shown here is derived from an EMBL/GenBank/DDBJ whole genome shotgun (WGS) entry which is preliminary data.</text>
</comment>
<evidence type="ECO:0000256" key="2">
    <source>
        <dbReference type="SAM" id="Phobius"/>
    </source>
</evidence>
<accession>A0A9P9BK89</accession>
<dbReference type="InterPro" id="IPR006644">
    <property type="entry name" value="Cadg"/>
</dbReference>
<evidence type="ECO:0000256" key="1">
    <source>
        <dbReference type="SAM" id="MobiDB-lite"/>
    </source>
</evidence>
<proteinExistence type="predicted"/>
<dbReference type="AlphaFoldDB" id="A0A9P9BK89"/>
<dbReference type="Gene3D" id="2.60.40.10">
    <property type="entry name" value="Immunoglobulins"/>
    <property type="match status" value="4"/>
</dbReference>
<keyword evidence="2" id="KW-1133">Transmembrane helix</keyword>
<keyword evidence="5" id="KW-1185">Reference proteome</keyword>
<keyword evidence="2" id="KW-0812">Transmembrane</keyword>
<evidence type="ECO:0000313" key="4">
    <source>
        <dbReference type="EMBL" id="KAH7026394.1"/>
    </source>
</evidence>
<dbReference type="Proteomes" id="UP000756346">
    <property type="component" value="Unassembled WGS sequence"/>
</dbReference>
<name>A0A9P9BK89_9PEZI</name>
<dbReference type="EMBL" id="JAGTJQ010000008">
    <property type="protein sequence ID" value="KAH7026394.1"/>
    <property type="molecule type" value="Genomic_DNA"/>
</dbReference>
<dbReference type="Pfam" id="PF05345">
    <property type="entry name" value="He_PIG"/>
    <property type="match status" value="2"/>
</dbReference>
<feature type="transmembrane region" description="Helical" evidence="2">
    <location>
        <begin position="481"/>
        <end position="503"/>
    </location>
</feature>
<protein>
    <recommendedName>
        <fullName evidence="3">Dystroglycan-type cadherin-like domain-containing protein</fullName>
    </recommendedName>
</protein>
<feature type="compositionally biased region" description="Low complexity" evidence="1">
    <location>
        <begin position="440"/>
        <end position="468"/>
    </location>
</feature>
<keyword evidence="2" id="KW-0472">Membrane</keyword>
<feature type="domain" description="Dystroglycan-type cadherin-like" evidence="3">
    <location>
        <begin position="155"/>
        <end position="252"/>
    </location>
</feature>
<dbReference type="InterPro" id="IPR013783">
    <property type="entry name" value="Ig-like_fold"/>
</dbReference>
<dbReference type="GeneID" id="70179948"/>
<feature type="region of interest" description="Disordered" evidence="1">
    <location>
        <begin position="439"/>
        <end position="474"/>
    </location>
</feature>
<sequence length="543" mass="59279">MVACCWHRLPTSVNFFAGTLTILSYFSTFVLSTPTITYPINSQLPPVARISEPFSFVFSPQTVKARVPVNYAIVRAPPWVSLTSDKRLLSGTPPSDLVPPGLVVGIPITIKATDATGVVQMNATLVVARIPAPMISIPLSEQIEDLGPFSAPDTLLLYEQKDFSFSFSNQTFRNTGQWDLTYYAVNGDNTPLPSWVRFDSKTLTFSGKAPTFSLPTQPPQRFNFKLIASDVVGFSALSIPFSIVVSNHRLTSEHPIFQLNATRGKLFEYNDFLSQLKLDDRTLDLAEVKSVTPTGLPKWLTFDNLTWRLSGTPSPNATATNFSITVVDTYTDTLNVTFQLRVGDTMFNSELPPLKLTAGADFDYQLRPYLADPADTELSIQSNSDISWIRVDQEALSISGTAPSSVNARVGGPLEVSIVATSKRTQASQSQDLAVSVEDLGTGSPSSITSTGSSLPSPSSPGQQTGTPAPASSPTEQPKTYLWLLLPILLIIFFGAIILFYWFRRRHLRKHHRILKSEVSAPLPGTWMHHGAGGNNFGGGEES</sequence>
<dbReference type="RefSeq" id="XP_046009611.1">
    <property type="nucleotide sequence ID" value="XM_046150402.1"/>
</dbReference>
<organism evidence="4 5">
    <name type="scientific">Microdochium trichocladiopsis</name>
    <dbReference type="NCBI Taxonomy" id="1682393"/>
    <lineage>
        <taxon>Eukaryota</taxon>
        <taxon>Fungi</taxon>
        <taxon>Dikarya</taxon>
        <taxon>Ascomycota</taxon>
        <taxon>Pezizomycotina</taxon>
        <taxon>Sordariomycetes</taxon>
        <taxon>Xylariomycetidae</taxon>
        <taxon>Xylariales</taxon>
        <taxon>Microdochiaceae</taxon>
        <taxon>Microdochium</taxon>
    </lineage>
</organism>
<dbReference type="InterPro" id="IPR015919">
    <property type="entry name" value="Cadherin-like_sf"/>
</dbReference>
<dbReference type="SUPFAM" id="SSF49313">
    <property type="entry name" value="Cadherin-like"/>
    <property type="match status" value="3"/>
</dbReference>
<feature type="non-terminal residue" evidence="4">
    <location>
        <position position="543"/>
    </location>
</feature>
<dbReference type="GO" id="GO:0005509">
    <property type="term" value="F:calcium ion binding"/>
    <property type="evidence" value="ECO:0007669"/>
    <property type="project" value="InterPro"/>
</dbReference>
<evidence type="ECO:0000259" key="3">
    <source>
        <dbReference type="SMART" id="SM00736"/>
    </source>
</evidence>